<keyword evidence="2 7" id="KW-0328">Glycosyltransferase</keyword>
<evidence type="ECO:0000259" key="4">
    <source>
        <dbReference type="Pfam" id="PF00534"/>
    </source>
</evidence>
<dbReference type="SUPFAM" id="SSF53448">
    <property type="entry name" value="Nucleotide-diphospho-sugar transferases"/>
    <property type="match status" value="1"/>
</dbReference>
<dbReference type="CDD" id="cd03801">
    <property type="entry name" value="GT4_PimA-like"/>
    <property type="match status" value="1"/>
</dbReference>
<dbReference type="GO" id="GO:0016757">
    <property type="term" value="F:glycosyltransferase activity"/>
    <property type="evidence" value="ECO:0007669"/>
    <property type="project" value="UniProtKB-KW"/>
</dbReference>
<dbReference type="SUPFAM" id="SSF53756">
    <property type="entry name" value="UDP-Glycosyltransferase/glycogen phosphorylase"/>
    <property type="match status" value="2"/>
</dbReference>
<evidence type="ECO:0000259" key="6">
    <source>
        <dbReference type="Pfam" id="PF13439"/>
    </source>
</evidence>
<feature type="domain" description="Glycosyltransferase subfamily 4-like N-terminal" evidence="6">
    <location>
        <begin position="820"/>
        <end position="963"/>
    </location>
</feature>
<dbReference type="Pfam" id="PF13439">
    <property type="entry name" value="Glyco_transf_4"/>
    <property type="match status" value="1"/>
</dbReference>
<dbReference type="InterPro" id="IPR001296">
    <property type="entry name" value="Glyco_trans_1"/>
</dbReference>
<proteinExistence type="inferred from homology"/>
<evidence type="ECO:0000256" key="1">
    <source>
        <dbReference type="ARBA" id="ARBA00006739"/>
    </source>
</evidence>
<evidence type="ECO:0000313" key="7">
    <source>
        <dbReference type="EMBL" id="OIQ86726.1"/>
    </source>
</evidence>
<feature type="domain" description="Glycosyl transferase family 1" evidence="4">
    <location>
        <begin position="975"/>
        <end position="1096"/>
    </location>
</feature>
<evidence type="ECO:0000256" key="2">
    <source>
        <dbReference type="ARBA" id="ARBA00022676"/>
    </source>
</evidence>
<gene>
    <name evidence="7" type="primary">pglJ_2</name>
    <name evidence="7" type="ORF">GALL_314060</name>
</gene>
<evidence type="ECO:0000256" key="3">
    <source>
        <dbReference type="ARBA" id="ARBA00022679"/>
    </source>
</evidence>
<feature type="domain" description="Glycosyltransferase 2-like" evidence="5">
    <location>
        <begin position="18"/>
        <end position="125"/>
    </location>
</feature>
<evidence type="ECO:0000259" key="5">
    <source>
        <dbReference type="Pfam" id="PF00535"/>
    </source>
</evidence>
<accession>A0A1J5QSV9</accession>
<dbReference type="Pfam" id="PF00534">
    <property type="entry name" value="Glycos_transf_1"/>
    <property type="match status" value="1"/>
</dbReference>
<dbReference type="AlphaFoldDB" id="A0A1J5QSV9"/>
<dbReference type="PANTHER" id="PTHR43179:SF12">
    <property type="entry name" value="GALACTOFURANOSYLTRANSFERASE GLFT2"/>
    <property type="match status" value="1"/>
</dbReference>
<comment type="similarity">
    <text evidence="1">Belongs to the glycosyltransferase 2 family.</text>
</comment>
<dbReference type="EMBL" id="MLJW01000462">
    <property type="protein sequence ID" value="OIQ86726.1"/>
    <property type="molecule type" value="Genomic_DNA"/>
</dbReference>
<dbReference type="InterPro" id="IPR028098">
    <property type="entry name" value="Glyco_trans_4-like_N"/>
</dbReference>
<dbReference type="InterPro" id="IPR001173">
    <property type="entry name" value="Glyco_trans_2-like"/>
</dbReference>
<protein>
    <submittedName>
        <fullName evidence="7">4-alpha-N-acetylgalactosaminyltransferase</fullName>
        <ecNumber evidence="7">2.4.1.291</ecNumber>
    </submittedName>
</protein>
<dbReference type="InterPro" id="IPR029044">
    <property type="entry name" value="Nucleotide-diphossugar_trans"/>
</dbReference>
<name>A0A1J5QSV9_9ZZZZ</name>
<comment type="caution">
    <text evidence="7">The sequence shown here is derived from an EMBL/GenBank/DDBJ whole genome shotgun (WGS) entry which is preliminary data.</text>
</comment>
<reference evidence="7" key="1">
    <citation type="submission" date="2016-10" db="EMBL/GenBank/DDBJ databases">
        <title>Sequence of Gallionella enrichment culture.</title>
        <authorList>
            <person name="Poehlein A."/>
            <person name="Muehling M."/>
            <person name="Daniel R."/>
        </authorList>
    </citation>
    <scope>NUCLEOTIDE SEQUENCE</scope>
</reference>
<dbReference type="EC" id="2.4.1.291" evidence="7"/>
<dbReference type="Gene3D" id="3.40.50.2000">
    <property type="entry name" value="Glycogen Phosphorylase B"/>
    <property type="match status" value="3"/>
</dbReference>
<dbReference type="PANTHER" id="PTHR43179">
    <property type="entry name" value="RHAMNOSYLTRANSFERASE WBBL"/>
    <property type="match status" value="1"/>
</dbReference>
<dbReference type="Gene3D" id="3.90.550.10">
    <property type="entry name" value="Spore Coat Polysaccharide Biosynthesis Protein SpsA, Chain A"/>
    <property type="match status" value="1"/>
</dbReference>
<sequence length="1190" mass="132360">MLCIREPEATIPPQKVGIVMVSYNAHEMVRMALASVRQAATEVDYELMLVDNASRPDERAHIASAMAKHTAELGWRYVELPRNLGFAAGNNVGIRRFLADPSITHVCLLNSDVLVSDGWIDRLLHAGGDLVSAVTHRADSEQAVPIDYTLDPARCLDAQAERVEPQALARVAEFARRRAAAWRGHAVDCDVTFFCVVLGSAVFADVGLLDETFFPGGYEDDDYCLRARAAGKRIVLARDVYLHHWGSGSFGALAFERFNAHAAKNRAHLEAKHGLRWRHRAEKPLLSYTADLAFALRSETGQRALQRPLLALHERAITAYIDELDARSDESPASWLVRALRGGRGGALNTRWASLRRRAGRLLARPDAAAAAALLGDLDAWAQALHAAVERRLEASSATSMPTAANPAQPVLAVPRHAGARLRWFVRRGWHVVRGLRGIVFFGGYCYAERESDGYFQRIRYIDSLFRDRWRIYIESAALPGRARWYDVPEPRVLVLRVAGSRARRVAVGTLAILAALRCRKVYFHSVLRMREHRWGWLLHLPWLRKAVDLHGAVAEEFRLLGAFHDAVVHEREEFRAARHAGLLIAVTQAMQDYFRDKIRRDLAAEFVVCPVFPAFAPRAVARPPGRPVVVYAGGLQRWQQVPKMLDAIARTIGQVEHRLYCSEPQALRAQLAPHLAARVVVESKSHEALVELYDECHFGFVLRDDGIVNRVACPTKLVEYIAAGIVPIVDSPRIGDFAQLGLECVGLDALLDARLPDEAQRLAMARRNLEVYAKLRQARDRGAEQIVAFFGGQRSRTLPAPCTVPRCDVLVQVENFEAGGLENVVLDINEQIVRAGWSLLLLVHGSAGAAVERARAAGCTVICRDFEAGAYRDLLRQAAPRVVFAHYALRGVDECHALGVPFVQVIHNLYLWFDAAERERFARAARLTWRFIAVSQHVKDYSVARLAVDPRRCDVVHNGVAVQTLRRVRLRARRDELRARQEVPNDAFVFLDVGAINHQKNHLATVRAFAQVVGAVPSARLLIVGPCYERELLAQLHAAIAAHELHRQVRYLGAVSTVHDWLELADAFVTASFFEGFSLAIAEAVVANVPVVAPALGWIAGMSGRRGFELVAPDYDFGAYRGSLTALRSTPRFERDLAQAMIRVARAGERPDLSEAELQELDSRHAYAAYLRLIRSCSEARDALADSVV</sequence>
<dbReference type="Pfam" id="PF00535">
    <property type="entry name" value="Glycos_transf_2"/>
    <property type="match status" value="1"/>
</dbReference>
<keyword evidence="3 7" id="KW-0808">Transferase</keyword>
<organism evidence="7">
    <name type="scientific">mine drainage metagenome</name>
    <dbReference type="NCBI Taxonomy" id="410659"/>
    <lineage>
        <taxon>unclassified sequences</taxon>
        <taxon>metagenomes</taxon>
        <taxon>ecological metagenomes</taxon>
    </lineage>
</organism>